<accession>A0A6J4SH30</accession>
<sequence>GPPAAPEPPLRRSLRGHRAGDRQHAARRAQAPESETGRAHLGEDGVGQPDGIGQGPRRAVDDRERRGEGPDPPRPHDPRADLRQHRHQPGDDLPSQGLSAEGRHALQRDSRAHPAAGDVRRADRLQPRRPGIQRRRRDGQRDRAGHRHVLHALPVRQRGQPARALQRHGERDPRGARRDHGVRRRPRHRRHADGQRPALQGGVRRRREDRRRRAHAGRARAGAALARRRLHPADHRPQRARSQDLRHELRRDHLDAQAARGGGHLRRRLLGRDRPRRRADRQRDRRGQCRLHRLRRRLEVPLLRHLQQAAGGDREPGIHRLVV</sequence>
<feature type="non-terminal residue" evidence="2">
    <location>
        <position position="1"/>
    </location>
</feature>
<feature type="compositionally biased region" description="Basic residues" evidence="1">
    <location>
        <begin position="263"/>
        <end position="280"/>
    </location>
</feature>
<name>A0A6J4SH30_9ACTN</name>
<feature type="compositionally biased region" description="Basic and acidic residues" evidence="1">
    <location>
        <begin position="231"/>
        <end position="255"/>
    </location>
</feature>
<feature type="compositionally biased region" description="Basic residues" evidence="1">
    <location>
        <begin position="203"/>
        <end position="218"/>
    </location>
</feature>
<dbReference type="EMBL" id="CADCVQ010000077">
    <property type="protein sequence ID" value="CAA9499257.1"/>
    <property type="molecule type" value="Genomic_DNA"/>
</dbReference>
<feature type="compositionally biased region" description="Basic and acidic residues" evidence="1">
    <location>
        <begin position="167"/>
        <end position="179"/>
    </location>
</feature>
<evidence type="ECO:0000256" key="1">
    <source>
        <dbReference type="SAM" id="MobiDB-lite"/>
    </source>
</evidence>
<proteinExistence type="predicted"/>
<keyword evidence="2" id="KW-0808">Transferase</keyword>
<feature type="region of interest" description="Disordered" evidence="1">
    <location>
        <begin position="1"/>
        <end position="288"/>
    </location>
</feature>
<feature type="compositionally biased region" description="Basic residues" evidence="1">
    <location>
        <begin position="131"/>
        <end position="150"/>
    </location>
</feature>
<feature type="compositionally biased region" description="Basic residues" evidence="1">
    <location>
        <begin position="180"/>
        <end position="191"/>
    </location>
</feature>
<evidence type="ECO:0000313" key="2">
    <source>
        <dbReference type="EMBL" id="CAA9499257.1"/>
    </source>
</evidence>
<feature type="compositionally biased region" description="Gly residues" evidence="1">
    <location>
        <begin position="44"/>
        <end position="54"/>
    </location>
</feature>
<feature type="non-terminal residue" evidence="2">
    <location>
        <position position="323"/>
    </location>
</feature>
<reference evidence="2" key="1">
    <citation type="submission" date="2020-02" db="EMBL/GenBank/DDBJ databases">
        <authorList>
            <person name="Meier V. D."/>
        </authorList>
    </citation>
    <scope>NUCLEOTIDE SEQUENCE</scope>
    <source>
        <strain evidence="2">AVDCRST_MAG67</strain>
    </source>
</reference>
<organism evidence="2">
    <name type="scientific">uncultured Solirubrobacteraceae bacterium</name>
    <dbReference type="NCBI Taxonomy" id="1162706"/>
    <lineage>
        <taxon>Bacteria</taxon>
        <taxon>Bacillati</taxon>
        <taxon>Actinomycetota</taxon>
        <taxon>Thermoleophilia</taxon>
        <taxon>Solirubrobacterales</taxon>
        <taxon>Solirubrobacteraceae</taxon>
        <taxon>environmental samples</taxon>
    </lineage>
</organism>
<feature type="compositionally biased region" description="Basic and acidic residues" evidence="1">
    <location>
        <begin position="58"/>
        <end position="83"/>
    </location>
</feature>
<feature type="compositionally biased region" description="Basic and acidic residues" evidence="1">
    <location>
        <begin position="101"/>
        <end position="126"/>
    </location>
</feature>
<dbReference type="AlphaFoldDB" id="A0A6J4SH30"/>
<gene>
    <name evidence="2" type="ORF">AVDCRST_MAG67-1743</name>
</gene>
<protein>
    <submittedName>
        <fullName evidence="2">Cysteine synthase</fullName>
        <ecNumber evidence="2">2.5.1.47</ecNumber>
    </submittedName>
</protein>
<dbReference type="GO" id="GO:0004124">
    <property type="term" value="F:cysteine synthase activity"/>
    <property type="evidence" value="ECO:0007669"/>
    <property type="project" value="UniProtKB-EC"/>
</dbReference>
<dbReference type="EC" id="2.5.1.47" evidence="2"/>